<feature type="region of interest" description="Disordered" evidence="1">
    <location>
        <begin position="26"/>
        <end position="45"/>
    </location>
</feature>
<evidence type="ECO:0000256" key="1">
    <source>
        <dbReference type="SAM" id="MobiDB-lite"/>
    </source>
</evidence>
<feature type="domain" description="DUF2510" evidence="3">
    <location>
        <begin position="4"/>
        <end position="36"/>
    </location>
</feature>
<dbReference type="Proteomes" id="UP000275256">
    <property type="component" value="Unassembled WGS sequence"/>
</dbReference>
<dbReference type="RefSeq" id="WP_121900481.1">
    <property type="nucleotide sequence ID" value="NZ_REFW01000001.1"/>
</dbReference>
<evidence type="ECO:0000313" key="4">
    <source>
        <dbReference type="EMBL" id="RMB61933.1"/>
    </source>
</evidence>
<protein>
    <submittedName>
        <fullName evidence="4">DUF2510 domain-containing protein</fullName>
    </submittedName>
</protein>
<gene>
    <name evidence="4" type="ORF">EAX62_04905</name>
</gene>
<evidence type="ECO:0000256" key="2">
    <source>
        <dbReference type="SAM" id="Phobius"/>
    </source>
</evidence>
<proteinExistence type="predicted"/>
<reference evidence="4 5" key="1">
    <citation type="submission" date="2018-10" db="EMBL/GenBank/DDBJ databases">
        <title>Tessaracoccus antarcticuss sp. nov., isolated from sediment.</title>
        <authorList>
            <person name="Zhou L.Y."/>
            <person name="Du Z.J."/>
        </authorList>
    </citation>
    <scope>NUCLEOTIDE SEQUENCE [LARGE SCALE GENOMIC DNA]</scope>
    <source>
        <strain evidence="4 5">JDX10</strain>
    </source>
</reference>
<name>A0A3M0GJX9_9ACTN</name>
<sequence length="288" mass="29881">MADAGWYPDPEGRPGHVRYWDGQAWVGESTPSDEGARTSNAPGAPGRGRTVLLIALAVVLVVAFGWGVWESLRDAVTEDPVASARPTGSVWNEEPPTVAPSTPVPTDPTPSGGAAVDCPVVNNVVEDHPRDGRVHGGGMSFGVPEGWAEGGSWSMVLTDESGASRLFDSGWASFLAVGRAPSAAGFVDPALTAVQVLECHVTSGRFSGYTGHTIDTSQEITIDGQPGWWVRGQATSTRIPGGGATYDVVVVDTGSPDGDAVYWAGAVDADATALADLDSVRADLRLND</sequence>
<keyword evidence="5" id="KW-1185">Reference proteome</keyword>
<evidence type="ECO:0000313" key="5">
    <source>
        <dbReference type="Proteomes" id="UP000275256"/>
    </source>
</evidence>
<dbReference type="EMBL" id="REFW01000001">
    <property type="protein sequence ID" value="RMB61933.1"/>
    <property type="molecule type" value="Genomic_DNA"/>
</dbReference>
<accession>A0A3M0GJX9</accession>
<dbReference type="InterPro" id="IPR018929">
    <property type="entry name" value="DUF2510"/>
</dbReference>
<organism evidence="4 5">
    <name type="scientific">Tessaracoccus antarcticus</name>
    <dbReference type="NCBI Taxonomy" id="2479848"/>
    <lineage>
        <taxon>Bacteria</taxon>
        <taxon>Bacillati</taxon>
        <taxon>Actinomycetota</taxon>
        <taxon>Actinomycetes</taxon>
        <taxon>Propionibacteriales</taxon>
        <taxon>Propionibacteriaceae</taxon>
        <taxon>Tessaracoccus</taxon>
    </lineage>
</organism>
<dbReference type="Pfam" id="PF10708">
    <property type="entry name" value="DUF2510"/>
    <property type="match status" value="1"/>
</dbReference>
<keyword evidence="2" id="KW-0472">Membrane</keyword>
<keyword evidence="2" id="KW-0812">Transmembrane</keyword>
<feature type="transmembrane region" description="Helical" evidence="2">
    <location>
        <begin position="51"/>
        <end position="69"/>
    </location>
</feature>
<feature type="compositionally biased region" description="Polar residues" evidence="1">
    <location>
        <begin position="29"/>
        <end position="41"/>
    </location>
</feature>
<dbReference type="OrthoDB" id="5065474at2"/>
<evidence type="ECO:0000259" key="3">
    <source>
        <dbReference type="Pfam" id="PF10708"/>
    </source>
</evidence>
<comment type="caution">
    <text evidence="4">The sequence shown here is derived from an EMBL/GenBank/DDBJ whole genome shotgun (WGS) entry which is preliminary data.</text>
</comment>
<keyword evidence="2" id="KW-1133">Transmembrane helix</keyword>
<dbReference type="AlphaFoldDB" id="A0A3M0GJX9"/>
<feature type="region of interest" description="Disordered" evidence="1">
    <location>
        <begin position="78"/>
        <end position="111"/>
    </location>
</feature>